<organism evidence="1 2">
    <name type="scientific">Paenibacillus alvei</name>
    <name type="common">Bacillus alvei</name>
    <dbReference type="NCBI Taxonomy" id="44250"/>
    <lineage>
        <taxon>Bacteria</taxon>
        <taxon>Bacillati</taxon>
        <taxon>Bacillota</taxon>
        <taxon>Bacilli</taxon>
        <taxon>Bacillales</taxon>
        <taxon>Paenibacillaceae</taxon>
        <taxon>Paenibacillus</taxon>
    </lineage>
</organism>
<evidence type="ECO:0000313" key="1">
    <source>
        <dbReference type="EMBL" id="NOJ74157.1"/>
    </source>
</evidence>
<reference evidence="1 2" key="1">
    <citation type="submission" date="2020-05" db="EMBL/GenBank/DDBJ databases">
        <title>Whole genome sequencing and identification of novel metabolites from Paenibacillus alvei strain JR949.</title>
        <authorList>
            <person name="Rajendhran J."/>
            <person name="Sree Pranav P."/>
            <person name="Mahalakshmi B."/>
            <person name="Karthikeyan R."/>
        </authorList>
    </citation>
    <scope>NUCLEOTIDE SEQUENCE [LARGE SCALE GENOMIC DNA]</scope>
    <source>
        <strain evidence="1 2">JR949</strain>
    </source>
</reference>
<dbReference type="GO" id="GO:0003743">
    <property type="term" value="F:translation initiation factor activity"/>
    <property type="evidence" value="ECO:0007669"/>
    <property type="project" value="UniProtKB-KW"/>
</dbReference>
<dbReference type="RefSeq" id="WP_171420089.1">
    <property type="nucleotide sequence ID" value="NZ_JABFOR010000087.1"/>
</dbReference>
<keyword evidence="1" id="KW-0396">Initiation factor</keyword>
<protein>
    <submittedName>
        <fullName evidence="1">Replication initiation factor family protein</fullName>
    </submittedName>
</protein>
<proteinExistence type="predicted"/>
<name>A0AAP7A5A5_PAEAL</name>
<dbReference type="Proteomes" id="UP000552038">
    <property type="component" value="Unassembled WGS sequence"/>
</dbReference>
<sequence>MKDIQVSIDRIVVDFTDVFWDFFNQFHSTLRTHFNARFNLQEKGFKYHLHVRDGGHYLHISYQLAFVPKSRKNVLRIECHPESLVHFKSWLLPLRKVCRDVLFVRCDVAFDIPLPITELFTLSLTGRNMHTWKGTRYSNQMHQRQVAGYCRVYDKKLEKAEKQGKKISGELTRFEIVYAPTEKIPLHMLVQYPPSFNKYYLCSHLVSLEKLKPKLLERINGIMNGDLEQRQVTGYYRREIEKEMRTRPTLDFDSVAAEQWENAIAIPCAILVGVVSKVPVA</sequence>
<dbReference type="AlphaFoldDB" id="A0AAP7A5A5"/>
<dbReference type="EMBL" id="JABFOR010000087">
    <property type="protein sequence ID" value="NOJ74157.1"/>
    <property type="molecule type" value="Genomic_DNA"/>
</dbReference>
<evidence type="ECO:0000313" key="2">
    <source>
        <dbReference type="Proteomes" id="UP000552038"/>
    </source>
</evidence>
<comment type="caution">
    <text evidence="1">The sequence shown here is derived from an EMBL/GenBank/DDBJ whole genome shotgun (WGS) entry which is preliminary data.</text>
</comment>
<accession>A0AAP7A5A5</accession>
<keyword evidence="1" id="KW-0648">Protein biosynthesis</keyword>
<gene>
    <name evidence="1" type="ORF">HMI46_27015</name>
</gene>